<keyword evidence="3" id="KW-1185">Reference proteome</keyword>
<dbReference type="SUPFAM" id="SSF109604">
    <property type="entry name" value="HD-domain/PDEase-like"/>
    <property type="match status" value="1"/>
</dbReference>
<dbReference type="Gene3D" id="1.10.3210.10">
    <property type="entry name" value="Hypothetical protein af1432"/>
    <property type="match status" value="1"/>
</dbReference>
<dbReference type="Pfam" id="PF01966">
    <property type="entry name" value="HD"/>
    <property type="match status" value="1"/>
</dbReference>
<name>A0A7W9UGF2_9NOCA</name>
<proteinExistence type="predicted"/>
<reference evidence="2 3" key="1">
    <citation type="submission" date="2020-08" db="EMBL/GenBank/DDBJ databases">
        <title>Sequencing the genomes of 1000 actinobacteria strains.</title>
        <authorList>
            <person name="Klenk H.-P."/>
        </authorList>
    </citation>
    <scope>NUCLEOTIDE SEQUENCE [LARGE SCALE GENOMIC DNA]</scope>
    <source>
        <strain evidence="2 3">DSM 43582</strain>
    </source>
</reference>
<dbReference type="EMBL" id="JACHIT010000001">
    <property type="protein sequence ID" value="MBB5912214.1"/>
    <property type="molecule type" value="Genomic_DNA"/>
</dbReference>
<dbReference type="AlphaFoldDB" id="A0A7W9UGF2"/>
<dbReference type="SMART" id="SM00471">
    <property type="entry name" value="HDc"/>
    <property type="match status" value="1"/>
</dbReference>
<dbReference type="CDD" id="cd00077">
    <property type="entry name" value="HDc"/>
    <property type="match status" value="1"/>
</dbReference>
<sequence>MSQNGNRPAGRLGWADKLGFARRAAAAQLAGLPGVVRAGLGRGGHGRSVTLAEAPPDSRLSRLAVELAEAAYGEPLLLHTLRCWYFGDVFAQLAGCRYDPELLYIAALLHDIGLTERFAPAADAACFAVHGSDVARAQLEKWGADADFAATVSAAIALHMDVRVPRERGAEAYLLHAGAHLDVAGVRSGDLPRETLEQILRRYPRTEFPGVFLSAMRREARERPDSRAAVMWKQGMRFPVQTNPLNRMLTS</sequence>
<accession>A0A7W9UGF2</accession>
<dbReference type="RefSeq" id="WP_040751898.1">
    <property type="nucleotide sequence ID" value="NZ_JACHIT010000001.1"/>
</dbReference>
<comment type="caution">
    <text evidence="2">The sequence shown here is derived from an EMBL/GenBank/DDBJ whole genome shotgun (WGS) entry which is preliminary data.</text>
</comment>
<evidence type="ECO:0000259" key="1">
    <source>
        <dbReference type="SMART" id="SM00471"/>
    </source>
</evidence>
<dbReference type="PANTHER" id="PTHR35569:SF1">
    <property type="entry name" value="CYANAMIDE HYDRATASE DDI2-RELATED"/>
    <property type="match status" value="1"/>
</dbReference>
<feature type="domain" description="HD/PDEase" evidence="1">
    <location>
        <begin position="72"/>
        <end position="175"/>
    </location>
</feature>
<dbReference type="InterPro" id="IPR003607">
    <property type="entry name" value="HD/PDEase_dom"/>
</dbReference>
<dbReference type="PANTHER" id="PTHR35569">
    <property type="entry name" value="CYANAMIDE HYDRATASE DDI2-RELATED"/>
    <property type="match status" value="1"/>
</dbReference>
<organism evidence="2 3">
    <name type="scientific">Nocardia transvalensis</name>
    <dbReference type="NCBI Taxonomy" id="37333"/>
    <lineage>
        <taxon>Bacteria</taxon>
        <taxon>Bacillati</taxon>
        <taxon>Actinomycetota</taxon>
        <taxon>Actinomycetes</taxon>
        <taxon>Mycobacteriales</taxon>
        <taxon>Nocardiaceae</taxon>
        <taxon>Nocardia</taxon>
    </lineage>
</organism>
<protein>
    <recommendedName>
        <fullName evidence="1">HD/PDEase domain-containing protein</fullName>
    </recommendedName>
</protein>
<dbReference type="InterPro" id="IPR006674">
    <property type="entry name" value="HD_domain"/>
</dbReference>
<gene>
    <name evidence="2" type="ORF">BJY24_001081</name>
</gene>
<dbReference type="Proteomes" id="UP000540412">
    <property type="component" value="Unassembled WGS sequence"/>
</dbReference>
<evidence type="ECO:0000313" key="3">
    <source>
        <dbReference type="Proteomes" id="UP000540412"/>
    </source>
</evidence>
<evidence type="ECO:0000313" key="2">
    <source>
        <dbReference type="EMBL" id="MBB5912214.1"/>
    </source>
</evidence>